<evidence type="ECO:0000256" key="3">
    <source>
        <dbReference type="ARBA" id="ARBA00023136"/>
    </source>
</evidence>
<dbReference type="Pfam" id="PF07686">
    <property type="entry name" value="V-set"/>
    <property type="match status" value="1"/>
</dbReference>
<dbReference type="GO" id="GO:0009897">
    <property type="term" value="C:external side of plasma membrane"/>
    <property type="evidence" value="ECO:0007669"/>
    <property type="project" value="TreeGrafter"/>
</dbReference>
<accession>A0A6J2VL71</accession>
<dbReference type="InterPro" id="IPR032675">
    <property type="entry name" value="LRR_dom_sf"/>
</dbReference>
<dbReference type="GO" id="GO:0050852">
    <property type="term" value="P:T cell receptor signaling pathway"/>
    <property type="evidence" value="ECO:0007669"/>
    <property type="project" value="TreeGrafter"/>
</dbReference>
<evidence type="ECO:0000256" key="1">
    <source>
        <dbReference type="ARBA" id="ARBA00004370"/>
    </source>
</evidence>
<dbReference type="GO" id="GO:0005102">
    <property type="term" value="F:signaling receptor binding"/>
    <property type="evidence" value="ECO:0007669"/>
    <property type="project" value="TreeGrafter"/>
</dbReference>
<keyword evidence="7" id="KW-0812">Transmembrane</keyword>
<evidence type="ECO:0000313" key="10">
    <source>
        <dbReference type="RefSeq" id="XP_030632628.1"/>
    </source>
</evidence>
<dbReference type="AlphaFoldDB" id="A0A6J2VL71"/>
<dbReference type="Proteomes" id="UP000504632">
    <property type="component" value="Chromosome 6"/>
</dbReference>
<evidence type="ECO:0000256" key="6">
    <source>
        <dbReference type="ARBA" id="ARBA00023319"/>
    </source>
</evidence>
<gene>
    <name evidence="10" type="primary">LOC115814048</name>
</gene>
<keyword evidence="3 7" id="KW-0472">Membrane</keyword>
<evidence type="ECO:0000256" key="4">
    <source>
        <dbReference type="ARBA" id="ARBA00023157"/>
    </source>
</evidence>
<feature type="domain" description="Ig-like" evidence="8">
    <location>
        <begin position="42"/>
        <end position="136"/>
    </location>
</feature>
<dbReference type="InterPro" id="IPR013106">
    <property type="entry name" value="Ig_V-set"/>
</dbReference>
<keyword evidence="4" id="KW-1015">Disulfide bond</keyword>
<dbReference type="InterPro" id="IPR013783">
    <property type="entry name" value="Ig-like_fold"/>
</dbReference>
<dbReference type="PROSITE" id="PS50835">
    <property type="entry name" value="IG_LIKE"/>
    <property type="match status" value="2"/>
</dbReference>
<reference evidence="10" key="1">
    <citation type="submission" date="2025-08" db="UniProtKB">
        <authorList>
            <consortium name="RefSeq"/>
        </authorList>
    </citation>
    <scope>IDENTIFICATION</scope>
</reference>
<dbReference type="InterPro" id="IPR053896">
    <property type="entry name" value="BTN3A2-like_Ig-C"/>
</dbReference>
<dbReference type="OrthoDB" id="10055806at2759"/>
<dbReference type="PANTHER" id="PTHR24100:SF151">
    <property type="entry name" value="ICOS LIGAND"/>
    <property type="match status" value="1"/>
</dbReference>
<dbReference type="GeneID" id="115814048"/>
<dbReference type="InterPro" id="IPR036179">
    <property type="entry name" value="Ig-like_dom_sf"/>
</dbReference>
<dbReference type="InterPro" id="IPR003599">
    <property type="entry name" value="Ig_sub"/>
</dbReference>
<dbReference type="InterPro" id="IPR050504">
    <property type="entry name" value="IgSF_BTN/MOG"/>
</dbReference>
<dbReference type="GO" id="GO:0050863">
    <property type="term" value="P:regulation of T cell activation"/>
    <property type="evidence" value="ECO:0007669"/>
    <property type="project" value="UniProtKB-ARBA"/>
</dbReference>
<name>A0A6J2VL71_CHACN</name>
<organism evidence="9 10">
    <name type="scientific">Chanos chanos</name>
    <name type="common">Milkfish</name>
    <name type="synonym">Mugil chanos</name>
    <dbReference type="NCBI Taxonomy" id="29144"/>
    <lineage>
        <taxon>Eukaryota</taxon>
        <taxon>Metazoa</taxon>
        <taxon>Chordata</taxon>
        <taxon>Craniata</taxon>
        <taxon>Vertebrata</taxon>
        <taxon>Euteleostomi</taxon>
        <taxon>Actinopterygii</taxon>
        <taxon>Neopterygii</taxon>
        <taxon>Teleostei</taxon>
        <taxon>Ostariophysi</taxon>
        <taxon>Gonorynchiformes</taxon>
        <taxon>Chanidae</taxon>
        <taxon>Chanos</taxon>
    </lineage>
</organism>
<keyword evidence="7" id="KW-1133">Transmembrane helix</keyword>
<sequence length="321" mass="36374">MNETQTVRKNHGDGHKCSERKFLVTNQFQVVGPAGPLVAVAGEDLVLPCSLKPNISAVDMTVEWSRLHGSDTLVHLYTDHEDRNEKQIQSYRERTALFKEELQKGNTSLKLFKVRVSDEGEYKCLIDNKNWQDDVTVEVRVEAVGTHPAISMEGYDHSGRLSLLCETKGWNPEPEILWLNSEGDSLPAENTETDRDTEGFNVKQRVIVQDSNTNRLFCRVLMRDHMRETEIYIPSKVFHTWKTAVTWISLLSIFFVIILGTMTIYIYKFKEEGSAVLVSGLNSNTSSLKKLDLSSKNLYDSGVKLLSAELKKSDCEVEILG</sequence>
<dbReference type="GO" id="GO:1903037">
    <property type="term" value="P:regulation of leukocyte cell-cell adhesion"/>
    <property type="evidence" value="ECO:0007669"/>
    <property type="project" value="UniProtKB-ARBA"/>
</dbReference>
<dbReference type="FunFam" id="2.60.40.10:FF:000142">
    <property type="entry name" value="V-set domain-containing T-cell activation inhibitor 1"/>
    <property type="match status" value="1"/>
</dbReference>
<dbReference type="SUPFAM" id="SSF48726">
    <property type="entry name" value="Immunoglobulin"/>
    <property type="match status" value="1"/>
</dbReference>
<dbReference type="GO" id="GO:0001817">
    <property type="term" value="P:regulation of cytokine production"/>
    <property type="evidence" value="ECO:0007669"/>
    <property type="project" value="TreeGrafter"/>
</dbReference>
<feature type="transmembrane region" description="Helical" evidence="7">
    <location>
        <begin position="244"/>
        <end position="267"/>
    </location>
</feature>
<dbReference type="SMART" id="SM00409">
    <property type="entry name" value="IG"/>
    <property type="match status" value="1"/>
</dbReference>
<evidence type="ECO:0000256" key="7">
    <source>
        <dbReference type="SAM" id="Phobius"/>
    </source>
</evidence>
<dbReference type="Gene3D" id="3.80.10.10">
    <property type="entry name" value="Ribonuclease Inhibitor"/>
    <property type="match status" value="1"/>
</dbReference>
<keyword evidence="2" id="KW-0732">Signal</keyword>
<evidence type="ECO:0000259" key="8">
    <source>
        <dbReference type="PROSITE" id="PS50835"/>
    </source>
</evidence>
<protein>
    <submittedName>
        <fullName evidence="10">Butyrophilin subfamily 1 member A1</fullName>
    </submittedName>
</protein>
<evidence type="ECO:0000256" key="2">
    <source>
        <dbReference type="ARBA" id="ARBA00022729"/>
    </source>
</evidence>
<dbReference type="PANTHER" id="PTHR24100">
    <property type="entry name" value="BUTYROPHILIN"/>
    <property type="match status" value="1"/>
</dbReference>
<feature type="domain" description="Ig-like" evidence="8">
    <location>
        <begin position="148"/>
        <end position="220"/>
    </location>
</feature>
<evidence type="ECO:0000256" key="5">
    <source>
        <dbReference type="ARBA" id="ARBA00023180"/>
    </source>
</evidence>
<dbReference type="Gene3D" id="2.60.40.10">
    <property type="entry name" value="Immunoglobulins"/>
    <property type="match status" value="2"/>
</dbReference>
<dbReference type="Pfam" id="PF22705">
    <property type="entry name" value="C2-set_3"/>
    <property type="match status" value="1"/>
</dbReference>
<dbReference type="RefSeq" id="XP_030632628.1">
    <property type="nucleotide sequence ID" value="XM_030776768.1"/>
</dbReference>
<comment type="subcellular location">
    <subcellularLocation>
        <location evidence="1">Membrane</location>
    </subcellularLocation>
</comment>
<keyword evidence="9" id="KW-1185">Reference proteome</keyword>
<dbReference type="SUPFAM" id="SSF52047">
    <property type="entry name" value="RNI-like"/>
    <property type="match status" value="1"/>
</dbReference>
<dbReference type="InterPro" id="IPR007110">
    <property type="entry name" value="Ig-like_dom"/>
</dbReference>
<dbReference type="SMART" id="SM00406">
    <property type="entry name" value="IGv"/>
    <property type="match status" value="1"/>
</dbReference>
<keyword evidence="5" id="KW-0325">Glycoprotein</keyword>
<proteinExistence type="predicted"/>
<dbReference type="InParanoid" id="A0A6J2VL71"/>
<evidence type="ECO:0000313" key="9">
    <source>
        <dbReference type="Proteomes" id="UP000504632"/>
    </source>
</evidence>
<keyword evidence="6" id="KW-0393">Immunoglobulin domain</keyword>